<reference evidence="1 2" key="1">
    <citation type="submission" date="2019-03" db="EMBL/GenBank/DDBJ databases">
        <title>Bradyrhizobium strains diversity.</title>
        <authorList>
            <person name="Urquiaga M.C.O."/>
            <person name="Hungria M."/>
            <person name="Delamuta J.R.M."/>
            <person name="Klepa M.S."/>
        </authorList>
    </citation>
    <scope>NUCLEOTIDE SEQUENCE [LARGE SCALE GENOMIC DNA]</scope>
    <source>
        <strain evidence="1 2">CNPSo 3426</strain>
    </source>
</reference>
<comment type="caution">
    <text evidence="1">The sequence shown here is derived from an EMBL/GenBank/DDBJ whole genome shotgun (WGS) entry which is preliminary data.</text>
</comment>
<protein>
    <submittedName>
        <fullName evidence="1">Uncharacterized protein</fullName>
    </submittedName>
</protein>
<gene>
    <name evidence="1" type="ORF">E4K64_04210</name>
</gene>
<dbReference type="AlphaFoldDB" id="A0A4Y9PHF2"/>
<sequence length="117" mass="12759">MLAWAGNWVDCRPHKGCGVSSVASRERAAGLQAQSATTVFARKPASYPSVDQLQRAKRSLPNCFAHRQQRDAAMVAGTAVPRQKPTEIRFRGAVASCYPRYSRGAEGVVTITSRRPN</sequence>
<evidence type="ECO:0000313" key="1">
    <source>
        <dbReference type="EMBL" id="TFV79849.1"/>
    </source>
</evidence>
<name>A0A4Y9PHF2_9BRAD</name>
<dbReference type="EMBL" id="SPQS01000002">
    <property type="protein sequence ID" value="TFV79849.1"/>
    <property type="molecule type" value="Genomic_DNA"/>
</dbReference>
<dbReference type="Proteomes" id="UP000297700">
    <property type="component" value="Unassembled WGS sequence"/>
</dbReference>
<proteinExistence type="predicted"/>
<organism evidence="1 2">
    <name type="scientific">Bradyrhizobium frederickii</name>
    <dbReference type="NCBI Taxonomy" id="2560054"/>
    <lineage>
        <taxon>Bacteria</taxon>
        <taxon>Pseudomonadati</taxon>
        <taxon>Pseudomonadota</taxon>
        <taxon>Alphaproteobacteria</taxon>
        <taxon>Hyphomicrobiales</taxon>
        <taxon>Nitrobacteraceae</taxon>
        <taxon>Bradyrhizobium</taxon>
    </lineage>
</organism>
<evidence type="ECO:0000313" key="2">
    <source>
        <dbReference type="Proteomes" id="UP000297700"/>
    </source>
</evidence>
<accession>A0A4Y9PHF2</accession>